<evidence type="ECO:0000313" key="2">
    <source>
        <dbReference type="Proteomes" id="UP000326268"/>
    </source>
</evidence>
<dbReference type="Proteomes" id="UP000326268">
    <property type="component" value="Unassembled WGS sequence"/>
</dbReference>
<dbReference type="RefSeq" id="XP_031922075.1">
    <property type="nucleotide sequence ID" value="XM_032068851.1"/>
</dbReference>
<proteinExistence type="predicted"/>
<keyword evidence="2" id="KW-1185">Reference proteome</keyword>
<dbReference type="AlphaFoldDB" id="A0A5N6ZMZ2"/>
<protein>
    <submittedName>
        <fullName evidence="1">Uncharacterized protein</fullName>
    </submittedName>
</protein>
<dbReference type="EMBL" id="ML737854">
    <property type="protein sequence ID" value="KAE8358994.1"/>
    <property type="molecule type" value="Genomic_DNA"/>
</dbReference>
<name>A0A5N6ZMZ2_9EURO</name>
<organism evidence="1 2">
    <name type="scientific">Aspergillus caelatus</name>
    <dbReference type="NCBI Taxonomy" id="61420"/>
    <lineage>
        <taxon>Eukaryota</taxon>
        <taxon>Fungi</taxon>
        <taxon>Dikarya</taxon>
        <taxon>Ascomycota</taxon>
        <taxon>Pezizomycotina</taxon>
        <taxon>Eurotiomycetes</taxon>
        <taxon>Eurotiomycetidae</taxon>
        <taxon>Eurotiales</taxon>
        <taxon>Aspergillaceae</taxon>
        <taxon>Aspergillus</taxon>
        <taxon>Aspergillus subgen. Circumdati</taxon>
    </lineage>
</organism>
<reference evidence="1 2" key="1">
    <citation type="submission" date="2019-04" db="EMBL/GenBank/DDBJ databases">
        <title>Friends and foes A comparative genomics studyof 23 Aspergillus species from section Flavi.</title>
        <authorList>
            <consortium name="DOE Joint Genome Institute"/>
            <person name="Kjaerbolling I."/>
            <person name="Vesth T."/>
            <person name="Frisvad J.C."/>
            <person name="Nybo J.L."/>
            <person name="Theobald S."/>
            <person name="Kildgaard S."/>
            <person name="Isbrandt T."/>
            <person name="Kuo A."/>
            <person name="Sato A."/>
            <person name="Lyhne E.K."/>
            <person name="Kogle M.E."/>
            <person name="Wiebenga A."/>
            <person name="Kun R.S."/>
            <person name="Lubbers R.J."/>
            <person name="Makela M.R."/>
            <person name="Barry K."/>
            <person name="Chovatia M."/>
            <person name="Clum A."/>
            <person name="Daum C."/>
            <person name="Haridas S."/>
            <person name="He G."/>
            <person name="LaButti K."/>
            <person name="Lipzen A."/>
            <person name="Mondo S."/>
            <person name="Riley R."/>
            <person name="Salamov A."/>
            <person name="Simmons B.A."/>
            <person name="Magnuson J.K."/>
            <person name="Henrissat B."/>
            <person name="Mortensen U.H."/>
            <person name="Larsen T.O."/>
            <person name="Devries R.P."/>
            <person name="Grigoriev I.V."/>
            <person name="Machida M."/>
            <person name="Baker S.E."/>
            <person name="Andersen M.R."/>
        </authorList>
    </citation>
    <scope>NUCLEOTIDE SEQUENCE [LARGE SCALE GENOMIC DNA]</scope>
    <source>
        <strain evidence="1 2">CBS 763.97</strain>
    </source>
</reference>
<accession>A0A5N6ZMZ2</accession>
<dbReference type="GeneID" id="43653297"/>
<evidence type="ECO:0000313" key="1">
    <source>
        <dbReference type="EMBL" id="KAE8358994.1"/>
    </source>
</evidence>
<gene>
    <name evidence="1" type="ORF">BDV27DRAFT_136835</name>
</gene>
<sequence>MQCTGSRGAVFYPGPGNVGGNNTLPFVGTSVSIPFSLDIISASGTCSTIGFVPATWDAFDPCTCFFLNGCGINIYLALVTSPVLSLFDAFLLSYNCR</sequence>